<keyword evidence="5" id="KW-0119">Carbohydrate metabolism</keyword>
<dbReference type="InterPro" id="IPR023214">
    <property type="entry name" value="HAD_sf"/>
</dbReference>
<dbReference type="EMBL" id="CP092362">
    <property type="protein sequence ID" value="ULN42875.1"/>
    <property type="molecule type" value="Genomic_DNA"/>
</dbReference>
<dbReference type="RefSeq" id="WP_240179217.1">
    <property type="nucleotide sequence ID" value="NZ_CP092362.2"/>
</dbReference>
<evidence type="ECO:0000256" key="5">
    <source>
        <dbReference type="ARBA" id="ARBA00023277"/>
    </source>
</evidence>
<gene>
    <name evidence="6" type="ORF">MI149_07215</name>
</gene>
<evidence type="ECO:0000313" key="6">
    <source>
        <dbReference type="EMBL" id="ULN42875.1"/>
    </source>
</evidence>
<comment type="similarity">
    <text evidence="2">Belongs to the HAD-like hydrolase superfamily. CbbY/CbbZ/Gph/YieH family.</text>
</comment>
<dbReference type="Gene3D" id="1.10.150.240">
    <property type="entry name" value="Putative phosphatase, domain 2"/>
    <property type="match status" value="1"/>
</dbReference>
<dbReference type="InterPro" id="IPR036412">
    <property type="entry name" value="HAD-like_sf"/>
</dbReference>
<proteinExistence type="inferred from homology"/>
<reference evidence="6" key="1">
    <citation type="submission" date="2022-08" db="EMBL/GenBank/DDBJ databases">
        <title>Whole genome sequencing of non-tuberculosis mycobacteria type-strains.</title>
        <authorList>
            <person name="Igarashi Y."/>
            <person name="Osugi A."/>
            <person name="Mitarai S."/>
        </authorList>
    </citation>
    <scope>NUCLEOTIDE SEQUENCE</scope>
    <source>
        <strain evidence="6">JCM 16369</strain>
    </source>
</reference>
<dbReference type="SFLD" id="SFLDG01129">
    <property type="entry name" value="C1.5:_HAD__Beta-PGM__Phosphata"/>
    <property type="match status" value="1"/>
</dbReference>
<evidence type="ECO:0000256" key="1">
    <source>
        <dbReference type="ARBA" id="ARBA00001946"/>
    </source>
</evidence>
<evidence type="ECO:0000256" key="4">
    <source>
        <dbReference type="ARBA" id="ARBA00022842"/>
    </source>
</evidence>
<evidence type="ECO:0000313" key="7">
    <source>
        <dbReference type="Proteomes" id="UP001055337"/>
    </source>
</evidence>
<dbReference type="InterPro" id="IPR023198">
    <property type="entry name" value="PGP-like_dom2"/>
</dbReference>
<organism evidence="6 7">
    <name type="scientific">Mycolicibacterium crocinum</name>
    <dbReference type="NCBI Taxonomy" id="388459"/>
    <lineage>
        <taxon>Bacteria</taxon>
        <taxon>Bacillati</taxon>
        <taxon>Actinomycetota</taxon>
        <taxon>Actinomycetes</taxon>
        <taxon>Mycobacteriales</taxon>
        <taxon>Mycobacteriaceae</taxon>
        <taxon>Mycolicibacterium</taxon>
    </lineage>
</organism>
<comment type="cofactor">
    <cofactor evidence="1">
        <name>Mg(2+)</name>
        <dbReference type="ChEBI" id="CHEBI:18420"/>
    </cofactor>
</comment>
<name>A0ABY3TUR2_9MYCO</name>
<dbReference type="Pfam" id="PF13419">
    <property type="entry name" value="HAD_2"/>
    <property type="match status" value="1"/>
</dbReference>
<dbReference type="SUPFAM" id="SSF56784">
    <property type="entry name" value="HAD-like"/>
    <property type="match status" value="1"/>
</dbReference>
<dbReference type="InterPro" id="IPR051600">
    <property type="entry name" value="Beta-PGM-like"/>
</dbReference>
<dbReference type="NCBIfam" id="TIGR01509">
    <property type="entry name" value="HAD-SF-IA-v3"/>
    <property type="match status" value="1"/>
</dbReference>
<keyword evidence="3" id="KW-0479">Metal-binding</keyword>
<keyword evidence="7" id="KW-1185">Reference proteome</keyword>
<dbReference type="SFLD" id="SFLDS00003">
    <property type="entry name" value="Haloacid_Dehalogenase"/>
    <property type="match status" value="1"/>
</dbReference>
<dbReference type="Proteomes" id="UP001055337">
    <property type="component" value="Chromosome"/>
</dbReference>
<dbReference type="Gene3D" id="3.40.50.1000">
    <property type="entry name" value="HAD superfamily/HAD-like"/>
    <property type="match status" value="1"/>
</dbReference>
<accession>A0ABY3TUR2</accession>
<evidence type="ECO:0000256" key="3">
    <source>
        <dbReference type="ARBA" id="ARBA00022723"/>
    </source>
</evidence>
<evidence type="ECO:0000256" key="2">
    <source>
        <dbReference type="ARBA" id="ARBA00006171"/>
    </source>
</evidence>
<dbReference type="PANTHER" id="PTHR46193:SF18">
    <property type="entry name" value="HEXITOL PHOSPHATASE B"/>
    <property type="match status" value="1"/>
</dbReference>
<sequence>MGVPMIHSAVPLYPDAHLAREIITDWAAAPRPAVIFDFNGTLSDDEPILFRIFSELFAEHLDWTMTQQDYDRHLLGHSDREIVEKALEITGAQGHDIDALLELRKRRYRELVAGDNPIRPDTVLLVQLLAEHEVPMAIVTGAQRDDVRAVLESSPVGELIRVVVAEEDVARGKPNPEGFLSGADQLGCAPTQIIVFEDSVPGVRGALAAGMRCLAVAGTPTDDLAAVAPAIVERLSTDLVEHVLPPPPGR</sequence>
<dbReference type="InterPro" id="IPR006439">
    <property type="entry name" value="HAD-SF_hydro_IA"/>
</dbReference>
<keyword evidence="4" id="KW-0460">Magnesium</keyword>
<dbReference type="CDD" id="cd07505">
    <property type="entry name" value="HAD_BPGM-like"/>
    <property type="match status" value="1"/>
</dbReference>
<protein>
    <submittedName>
        <fullName evidence="6">HAD family phosphatase</fullName>
    </submittedName>
</protein>
<dbReference type="PANTHER" id="PTHR46193">
    <property type="entry name" value="6-PHOSPHOGLUCONATE PHOSPHATASE"/>
    <property type="match status" value="1"/>
</dbReference>
<dbReference type="InterPro" id="IPR041492">
    <property type="entry name" value="HAD_2"/>
</dbReference>